<feature type="region of interest" description="Disordered" evidence="2">
    <location>
        <begin position="1"/>
        <end position="22"/>
    </location>
</feature>
<evidence type="ECO:0000313" key="5">
    <source>
        <dbReference type="Proteomes" id="UP000288178"/>
    </source>
</evidence>
<keyword evidence="1" id="KW-0175">Coiled coil</keyword>
<dbReference type="AlphaFoldDB" id="A0A437JL31"/>
<sequence>MEYNPFTERHSAIQRQVRSTEDEREECSQQLVWHSNFNLDAEAEALAASKRQAGRIRSAFDGLKERRNREAAKEGQLSHDAKLGLDPRRWFSAERIQHAKERDEARERLAELDKDIAKHEAEAAKVLQVCQQRQARLDRYRSLKPLELKAKLRALELRLEQLRPELAKLLADKQRVDALLSAPLLEQHQLNDRLASLEGEVTLAESFERRLSGASNSYERAMVHEECSKAFGGESGPGRVKQKKQRDMQAVRRNLEKVEARLKQIGQLASRPISTLVLDGNNLCYEGREFIGLAPLHALTYALAGSYHVIVVFDASIRRLLRMNDQQVAYGFPREVMVHIVASKQAADQTVLESASTSDAYVISNDRFRDFTDKAVVSGQRLIRHEIVAGKVLIHDLNLAVSFEQEGRSFGDGHAI</sequence>
<name>A0A437JL31_9BURK</name>
<feature type="coiled-coil region" evidence="1">
    <location>
        <begin position="95"/>
        <end position="172"/>
    </location>
</feature>
<evidence type="ECO:0000256" key="2">
    <source>
        <dbReference type="SAM" id="MobiDB-lite"/>
    </source>
</evidence>
<evidence type="ECO:0000259" key="3">
    <source>
        <dbReference type="Pfam" id="PF11977"/>
    </source>
</evidence>
<gene>
    <name evidence="4" type="ORF">ENE75_24105</name>
</gene>
<dbReference type="EMBL" id="SACT01000016">
    <property type="protein sequence ID" value="RVT47451.1"/>
    <property type="molecule type" value="Genomic_DNA"/>
</dbReference>
<dbReference type="OrthoDB" id="5196680at2"/>
<comment type="caution">
    <text evidence="4">The sequence shown here is derived from an EMBL/GenBank/DDBJ whole genome shotgun (WGS) entry which is preliminary data.</text>
</comment>
<feature type="coiled-coil region" evidence="1">
    <location>
        <begin position="241"/>
        <end position="268"/>
    </location>
</feature>
<dbReference type="Gene3D" id="3.40.50.11980">
    <property type="match status" value="1"/>
</dbReference>
<dbReference type="Pfam" id="PF11977">
    <property type="entry name" value="RNase_Zc3h12a"/>
    <property type="match status" value="1"/>
</dbReference>
<keyword evidence="5" id="KW-1185">Reference proteome</keyword>
<dbReference type="RefSeq" id="WP_128201561.1">
    <property type="nucleotide sequence ID" value="NZ_SACT01000016.1"/>
</dbReference>
<organism evidence="4 5">
    <name type="scientific">Rubrivivax albus</name>
    <dbReference type="NCBI Taxonomy" id="2499835"/>
    <lineage>
        <taxon>Bacteria</taxon>
        <taxon>Pseudomonadati</taxon>
        <taxon>Pseudomonadota</taxon>
        <taxon>Betaproteobacteria</taxon>
        <taxon>Burkholderiales</taxon>
        <taxon>Sphaerotilaceae</taxon>
        <taxon>Rubrivivax</taxon>
    </lineage>
</organism>
<evidence type="ECO:0000313" key="4">
    <source>
        <dbReference type="EMBL" id="RVT47451.1"/>
    </source>
</evidence>
<dbReference type="Proteomes" id="UP000288178">
    <property type="component" value="Unassembled WGS sequence"/>
</dbReference>
<protein>
    <recommendedName>
        <fullName evidence="3">RNase NYN domain-containing protein</fullName>
    </recommendedName>
</protein>
<proteinExistence type="predicted"/>
<evidence type="ECO:0000256" key="1">
    <source>
        <dbReference type="SAM" id="Coils"/>
    </source>
</evidence>
<dbReference type="InterPro" id="IPR021869">
    <property type="entry name" value="RNase_Zc3h12_NYN"/>
</dbReference>
<accession>A0A437JL31</accession>
<feature type="domain" description="RNase NYN" evidence="3">
    <location>
        <begin position="275"/>
        <end position="393"/>
    </location>
</feature>
<reference evidence="4 5" key="1">
    <citation type="submission" date="2019-01" db="EMBL/GenBank/DDBJ databases">
        <authorList>
            <person name="Chen W.-M."/>
        </authorList>
    </citation>
    <scope>NUCLEOTIDE SEQUENCE [LARGE SCALE GENOMIC DNA]</scope>
    <source>
        <strain evidence="4 5">ICH-3</strain>
    </source>
</reference>